<dbReference type="InterPro" id="IPR012340">
    <property type="entry name" value="NA-bd_OB-fold"/>
</dbReference>
<keyword evidence="11 15" id="KW-0234">DNA repair</keyword>
<dbReference type="SUPFAM" id="SSF56091">
    <property type="entry name" value="DNA ligase/mRNA capping enzyme, catalytic domain"/>
    <property type="match status" value="1"/>
</dbReference>
<dbReference type="GO" id="GO:0046872">
    <property type="term" value="F:metal ion binding"/>
    <property type="evidence" value="ECO:0007669"/>
    <property type="project" value="UniProtKB-KW"/>
</dbReference>
<feature type="binding site" evidence="15">
    <location>
        <begin position="101"/>
        <end position="102"/>
    </location>
    <ligand>
        <name>NAD(+)</name>
        <dbReference type="ChEBI" id="CHEBI:57540"/>
    </ligand>
</feature>
<sequence>MARQPTDARPAGAPPVDGLDLIAAGEEHAALGAEIARHDALYYRNDAPEISDAEYDALRRRYEAIEARFPELRTAESLSEKVGAAPSDTFSKVRHAVPMLSLGNAFSDADVEDFVGRVRRFLGLADDAPLHVTAEPKIDGLSINLRYEQGELVSAATRGDGEEGEDVTANVRTIAGIPHGITADDMPAVFEVRGEIYMRHADFAALNERQQAAGRPVFANPRNAAAGSLRQKDPAITASRPLAFFAYAWGEAPVLPASTQMGVIDAFARWGLPVNPLTVVCDGAADLLAHYRDIEAQRATLGYDIDGVVYKVNDLAMQRRLGFVARSPRWAIAHKFPAERATTVLHDIDIQVGRTGALTPVAKLQPVTVGGVVVSNATLHNEDEIVRKDVRIGDTVAVQRAGDVIPQVVGVVLDKRPAGATPFVFPDHCPACGSHAVREINPRTGRQDVVRRCTGGLICPAQARQRLKHFVSRNAMDIDGLGEKQIDMLFDEDMVHSPADIFRLDGEAVKAAEFRRRQELSAKRNGDEADAGEGDRPAARKAKTAPEYKSVDKLLEAIDARRAPPLDRFLFALGVRHIGEATSRALARKYGSMAALLARIDEAIAGRPGLALHRLQAVEGVGPTSQQRLLQMAGEGGLPMEALRRAPAGSLKAAGLNKKAVDAMLAEYGDGEALYAALQEAAAHQPGPAWTEMAGLQDVGPVALDALLDFFSDEHSRAAVEDLLTQTTPKPLEIAAAASSSIAGKTLVFTGTLEHMTRSEAKATAVRLGARVASSVSRSTDLVVAGPGAGSKLAEAQKLGVAVMSEAEWLATLPPDFAGKGQV</sequence>
<evidence type="ECO:0000256" key="4">
    <source>
        <dbReference type="ARBA" id="ARBA00022598"/>
    </source>
</evidence>
<feature type="binding site" evidence="15">
    <location>
        <begin position="52"/>
        <end position="56"/>
    </location>
    <ligand>
        <name>NAD(+)</name>
        <dbReference type="ChEBI" id="CHEBI:57540"/>
    </ligand>
</feature>
<protein>
    <recommendedName>
        <fullName evidence="3 15">DNA ligase</fullName>
        <ecNumber evidence="2 15">6.5.1.2</ecNumber>
    </recommendedName>
    <alternativeName>
        <fullName evidence="15">Polydeoxyribonucleotide synthase [NAD(+)]</fullName>
    </alternativeName>
</protein>
<dbReference type="InterPro" id="IPR036420">
    <property type="entry name" value="BRCT_dom_sf"/>
</dbReference>
<dbReference type="InterPro" id="IPR013839">
    <property type="entry name" value="DNAligase_adenylation"/>
</dbReference>
<keyword evidence="20" id="KW-1185">Reference proteome</keyword>
<dbReference type="InterPro" id="IPR001357">
    <property type="entry name" value="BRCT_dom"/>
</dbReference>
<dbReference type="SMART" id="SM00278">
    <property type="entry name" value="HhH1"/>
    <property type="match status" value="4"/>
</dbReference>
<dbReference type="FunFam" id="3.30.470.30:FF:000001">
    <property type="entry name" value="DNA ligase"/>
    <property type="match status" value="1"/>
</dbReference>
<dbReference type="CDD" id="cd00114">
    <property type="entry name" value="LIGANc"/>
    <property type="match status" value="1"/>
</dbReference>
<evidence type="ECO:0000256" key="2">
    <source>
        <dbReference type="ARBA" id="ARBA00012722"/>
    </source>
</evidence>
<feature type="binding site" evidence="15">
    <location>
        <position position="429"/>
    </location>
    <ligand>
        <name>Zn(2+)</name>
        <dbReference type="ChEBI" id="CHEBI:29105"/>
    </ligand>
</feature>
<evidence type="ECO:0000259" key="18">
    <source>
        <dbReference type="PROSITE" id="PS50172"/>
    </source>
</evidence>
<dbReference type="Pfam" id="PF01653">
    <property type="entry name" value="DNA_ligase_aden"/>
    <property type="match status" value="1"/>
</dbReference>
<evidence type="ECO:0000313" key="19">
    <source>
        <dbReference type="EMBL" id="TCO16091.1"/>
    </source>
</evidence>
<feature type="binding site" evidence="15">
    <location>
        <position position="158"/>
    </location>
    <ligand>
        <name>NAD(+)</name>
        <dbReference type="ChEBI" id="CHEBI:57540"/>
    </ligand>
</feature>
<dbReference type="Gene3D" id="3.40.50.10190">
    <property type="entry name" value="BRCT domain"/>
    <property type="match status" value="1"/>
</dbReference>
<dbReference type="GO" id="GO:0003911">
    <property type="term" value="F:DNA ligase (NAD+) activity"/>
    <property type="evidence" value="ECO:0007669"/>
    <property type="project" value="UniProtKB-UniRule"/>
</dbReference>
<dbReference type="InterPro" id="IPR033136">
    <property type="entry name" value="DNA_ligase_CS"/>
</dbReference>
<dbReference type="PROSITE" id="PS01056">
    <property type="entry name" value="DNA_LIGASE_N2"/>
    <property type="match status" value="1"/>
</dbReference>
<comment type="caution">
    <text evidence="19">The sequence shown here is derived from an EMBL/GenBank/DDBJ whole genome shotgun (WGS) entry which is preliminary data.</text>
</comment>
<feature type="binding site" evidence="15">
    <location>
        <position position="195"/>
    </location>
    <ligand>
        <name>NAD(+)</name>
        <dbReference type="ChEBI" id="CHEBI:57540"/>
    </ligand>
</feature>
<feature type="binding site" evidence="15">
    <location>
        <position position="311"/>
    </location>
    <ligand>
        <name>NAD(+)</name>
        <dbReference type="ChEBI" id="CHEBI:57540"/>
    </ligand>
</feature>
<dbReference type="Gene3D" id="6.20.10.30">
    <property type="match status" value="1"/>
</dbReference>
<organism evidence="19 20">
    <name type="scientific">Camelimonas lactis</name>
    <dbReference type="NCBI Taxonomy" id="659006"/>
    <lineage>
        <taxon>Bacteria</taxon>
        <taxon>Pseudomonadati</taxon>
        <taxon>Pseudomonadota</taxon>
        <taxon>Alphaproteobacteria</taxon>
        <taxon>Hyphomicrobiales</taxon>
        <taxon>Chelatococcaceae</taxon>
        <taxon>Camelimonas</taxon>
    </lineage>
</organism>
<dbReference type="Pfam" id="PF03119">
    <property type="entry name" value="DNA_ligase_ZBD"/>
    <property type="match status" value="1"/>
</dbReference>
<evidence type="ECO:0000256" key="11">
    <source>
        <dbReference type="ARBA" id="ARBA00023204"/>
    </source>
</evidence>
<dbReference type="Proteomes" id="UP000294881">
    <property type="component" value="Unassembled WGS sequence"/>
</dbReference>
<evidence type="ECO:0000256" key="3">
    <source>
        <dbReference type="ARBA" id="ARBA00013308"/>
    </source>
</evidence>
<dbReference type="InterPro" id="IPR013840">
    <property type="entry name" value="DNAligase_N"/>
</dbReference>
<evidence type="ECO:0000256" key="7">
    <source>
        <dbReference type="ARBA" id="ARBA00022763"/>
    </source>
</evidence>
<dbReference type="SMART" id="SM00532">
    <property type="entry name" value="LIGANc"/>
    <property type="match status" value="1"/>
</dbReference>
<dbReference type="SUPFAM" id="SSF47781">
    <property type="entry name" value="RuvA domain 2-like"/>
    <property type="match status" value="1"/>
</dbReference>
<dbReference type="Gene3D" id="1.10.287.610">
    <property type="entry name" value="Helix hairpin bin"/>
    <property type="match status" value="1"/>
</dbReference>
<comment type="catalytic activity">
    <reaction evidence="13 15 16">
        <text>NAD(+) + (deoxyribonucleotide)n-3'-hydroxyl + 5'-phospho-(deoxyribonucleotide)m = (deoxyribonucleotide)n+m + AMP + beta-nicotinamide D-nucleotide.</text>
        <dbReference type="EC" id="6.5.1.2"/>
    </reaction>
</comment>
<proteinExistence type="inferred from homology"/>
<dbReference type="InterPro" id="IPR001679">
    <property type="entry name" value="DNA_ligase"/>
</dbReference>
<evidence type="ECO:0000256" key="5">
    <source>
        <dbReference type="ARBA" id="ARBA00022705"/>
    </source>
</evidence>
<comment type="cofactor">
    <cofactor evidence="15">
        <name>Mg(2+)</name>
        <dbReference type="ChEBI" id="CHEBI:18420"/>
    </cofactor>
    <cofactor evidence="15">
        <name>Mn(2+)</name>
        <dbReference type="ChEBI" id="CHEBI:29035"/>
    </cofactor>
</comment>
<dbReference type="NCBIfam" id="NF005932">
    <property type="entry name" value="PRK07956.1"/>
    <property type="match status" value="1"/>
</dbReference>
<gene>
    <name evidence="15" type="primary">ligA</name>
    <name evidence="19" type="ORF">EV666_101342</name>
</gene>
<dbReference type="PROSITE" id="PS50172">
    <property type="entry name" value="BRCT"/>
    <property type="match status" value="1"/>
</dbReference>
<evidence type="ECO:0000256" key="17">
    <source>
        <dbReference type="SAM" id="MobiDB-lite"/>
    </source>
</evidence>
<name>A0A4R2GXW1_9HYPH</name>
<dbReference type="Pfam" id="PF03120">
    <property type="entry name" value="OB_DNA_ligase"/>
    <property type="match status" value="1"/>
</dbReference>
<dbReference type="InterPro" id="IPR003583">
    <property type="entry name" value="Hlx-hairpin-Hlx_DNA-bd_motif"/>
</dbReference>
<feature type="domain" description="BRCT" evidence="18">
    <location>
        <begin position="737"/>
        <end position="810"/>
    </location>
</feature>
<keyword evidence="5 15" id="KW-0235">DNA replication</keyword>
<dbReference type="PANTHER" id="PTHR23389:SF9">
    <property type="entry name" value="DNA LIGASE"/>
    <property type="match status" value="1"/>
</dbReference>
<dbReference type="FunFam" id="2.40.50.140:FF:000012">
    <property type="entry name" value="DNA ligase"/>
    <property type="match status" value="1"/>
</dbReference>
<dbReference type="InterPro" id="IPR010994">
    <property type="entry name" value="RuvA_2-like"/>
</dbReference>
<feature type="binding site" evidence="15">
    <location>
        <position position="459"/>
    </location>
    <ligand>
        <name>Zn(2+)</name>
        <dbReference type="ChEBI" id="CHEBI:29105"/>
    </ligand>
</feature>
<feature type="binding site" evidence="15">
    <location>
        <position position="453"/>
    </location>
    <ligand>
        <name>Zn(2+)</name>
        <dbReference type="ChEBI" id="CHEBI:29105"/>
    </ligand>
</feature>
<dbReference type="HAMAP" id="MF_01588">
    <property type="entry name" value="DNA_ligase_A"/>
    <property type="match status" value="1"/>
</dbReference>
<dbReference type="CDD" id="cd17748">
    <property type="entry name" value="BRCT_DNA_ligase_like"/>
    <property type="match status" value="1"/>
</dbReference>
<dbReference type="InterPro" id="IPR041663">
    <property type="entry name" value="DisA/LigA_HHH"/>
</dbReference>
<reference evidence="19 20" key="1">
    <citation type="submission" date="2019-03" db="EMBL/GenBank/DDBJ databases">
        <title>Genomic Encyclopedia of Type Strains, Phase IV (KMG-IV): sequencing the most valuable type-strain genomes for metagenomic binning, comparative biology and taxonomic classification.</title>
        <authorList>
            <person name="Goeker M."/>
        </authorList>
    </citation>
    <scope>NUCLEOTIDE SEQUENCE [LARGE SCALE GENOMIC DNA]</scope>
    <source>
        <strain evidence="19 20">DSM 22958</strain>
    </source>
</reference>
<feature type="binding site" evidence="15">
    <location>
        <position position="135"/>
    </location>
    <ligand>
        <name>NAD(+)</name>
        <dbReference type="ChEBI" id="CHEBI:57540"/>
    </ligand>
</feature>
<comment type="similarity">
    <text evidence="14 15">Belongs to the NAD-dependent DNA ligase family. LigA subfamily.</text>
</comment>
<evidence type="ECO:0000256" key="6">
    <source>
        <dbReference type="ARBA" id="ARBA00022723"/>
    </source>
</evidence>
<keyword evidence="8 15" id="KW-0862">Zinc</keyword>
<dbReference type="GO" id="GO:0006281">
    <property type="term" value="P:DNA repair"/>
    <property type="evidence" value="ECO:0007669"/>
    <property type="project" value="UniProtKB-KW"/>
</dbReference>
<feature type="binding site" evidence="15">
    <location>
        <position position="335"/>
    </location>
    <ligand>
        <name>NAD(+)</name>
        <dbReference type="ChEBI" id="CHEBI:57540"/>
    </ligand>
</feature>
<evidence type="ECO:0000256" key="16">
    <source>
        <dbReference type="RuleBase" id="RU000618"/>
    </source>
</evidence>
<dbReference type="AlphaFoldDB" id="A0A4R2GXW1"/>
<dbReference type="Gene3D" id="1.10.150.20">
    <property type="entry name" value="5' to 3' exonuclease, C-terminal subdomain"/>
    <property type="match status" value="3"/>
</dbReference>
<evidence type="ECO:0000256" key="15">
    <source>
        <dbReference type="HAMAP-Rule" id="MF_01588"/>
    </source>
</evidence>
<dbReference type="NCBIfam" id="TIGR00575">
    <property type="entry name" value="dnlj"/>
    <property type="match status" value="1"/>
</dbReference>
<dbReference type="InterPro" id="IPR004149">
    <property type="entry name" value="Znf_DNAligase_C4"/>
</dbReference>
<evidence type="ECO:0000256" key="14">
    <source>
        <dbReference type="ARBA" id="ARBA00060881"/>
    </source>
</evidence>
<keyword evidence="7 15" id="KW-0227">DNA damage</keyword>
<dbReference type="SMART" id="SM00292">
    <property type="entry name" value="BRCT"/>
    <property type="match status" value="1"/>
</dbReference>
<dbReference type="Gene3D" id="2.40.50.140">
    <property type="entry name" value="Nucleic acid-binding proteins"/>
    <property type="match status" value="1"/>
</dbReference>
<dbReference type="InterPro" id="IPR018239">
    <property type="entry name" value="DNA_ligase_AS"/>
</dbReference>
<dbReference type="RefSeq" id="WP_132002026.1">
    <property type="nucleotide sequence ID" value="NZ_JBHUNN010000002.1"/>
</dbReference>
<dbReference type="PROSITE" id="PS01055">
    <property type="entry name" value="DNA_LIGASE_N1"/>
    <property type="match status" value="1"/>
</dbReference>
<dbReference type="Pfam" id="PF00533">
    <property type="entry name" value="BRCT"/>
    <property type="match status" value="1"/>
</dbReference>
<keyword evidence="10 15" id="KW-0520">NAD</keyword>
<dbReference type="OrthoDB" id="9759736at2"/>
<dbReference type="GO" id="GO:0003677">
    <property type="term" value="F:DNA binding"/>
    <property type="evidence" value="ECO:0007669"/>
    <property type="project" value="InterPro"/>
</dbReference>
<dbReference type="SUPFAM" id="SSF52113">
    <property type="entry name" value="BRCT domain"/>
    <property type="match status" value="1"/>
</dbReference>
<dbReference type="GO" id="GO:0005829">
    <property type="term" value="C:cytosol"/>
    <property type="evidence" value="ECO:0007669"/>
    <property type="project" value="TreeGrafter"/>
</dbReference>
<accession>A0A4R2GXW1</accession>
<evidence type="ECO:0000256" key="12">
    <source>
        <dbReference type="ARBA" id="ARBA00023211"/>
    </source>
</evidence>
<dbReference type="SUPFAM" id="SSF50249">
    <property type="entry name" value="Nucleic acid-binding proteins"/>
    <property type="match status" value="1"/>
</dbReference>
<dbReference type="EC" id="6.5.1.2" evidence="2 15"/>
<evidence type="ECO:0000256" key="13">
    <source>
        <dbReference type="ARBA" id="ARBA00034005"/>
    </source>
</evidence>
<feature type="active site" description="N6-AMP-lysine intermediate" evidence="15">
    <location>
        <position position="137"/>
    </location>
</feature>
<evidence type="ECO:0000256" key="9">
    <source>
        <dbReference type="ARBA" id="ARBA00022842"/>
    </source>
</evidence>
<dbReference type="PIRSF" id="PIRSF001604">
    <property type="entry name" value="LigA"/>
    <property type="match status" value="1"/>
</dbReference>
<evidence type="ECO:0000313" key="20">
    <source>
        <dbReference type="Proteomes" id="UP000294881"/>
    </source>
</evidence>
<dbReference type="Gene3D" id="3.30.470.30">
    <property type="entry name" value="DNA ligase/mRNA capping enzyme"/>
    <property type="match status" value="1"/>
</dbReference>
<keyword evidence="4 15" id="KW-0436">Ligase</keyword>
<dbReference type="PANTHER" id="PTHR23389">
    <property type="entry name" value="CHROMOSOME TRANSMISSION FIDELITY FACTOR 18"/>
    <property type="match status" value="1"/>
</dbReference>
<keyword evidence="6 15" id="KW-0479">Metal-binding</keyword>
<evidence type="ECO:0000256" key="8">
    <source>
        <dbReference type="ARBA" id="ARBA00022833"/>
    </source>
</evidence>
<keyword evidence="12 15" id="KW-0464">Manganese</keyword>
<evidence type="ECO:0000256" key="10">
    <source>
        <dbReference type="ARBA" id="ARBA00023027"/>
    </source>
</evidence>
<dbReference type="GO" id="GO:0006260">
    <property type="term" value="P:DNA replication"/>
    <property type="evidence" value="ECO:0007669"/>
    <property type="project" value="UniProtKB-KW"/>
</dbReference>
<dbReference type="EMBL" id="SLWL01000001">
    <property type="protein sequence ID" value="TCO16091.1"/>
    <property type="molecule type" value="Genomic_DNA"/>
</dbReference>
<feature type="binding site" evidence="15">
    <location>
        <position position="432"/>
    </location>
    <ligand>
        <name>Zn(2+)</name>
        <dbReference type="ChEBI" id="CHEBI:29105"/>
    </ligand>
</feature>
<feature type="region of interest" description="Disordered" evidence="17">
    <location>
        <begin position="515"/>
        <end position="545"/>
    </location>
</feature>
<comment type="function">
    <text evidence="1 15">DNA ligase that catalyzes the formation of phosphodiester linkages between 5'-phosphoryl and 3'-hydroxyl groups in double-stranded DNA using NAD as a coenzyme and as the energy source for the reaction. It is essential for DNA replication and repair of damaged DNA.</text>
</comment>
<dbReference type="Pfam" id="PF12826">
    <property type="entry name" value="HHH_2"/>
    <property type="match status" value="1"/>
</dbReference>
<evidence type="ECO:0000256" key="1">
    <source>
        <dbReference type="ARBA" id="ARBA00004067"/>
    </source>
</evidence>
<keyword evidence="9 15" id="KW-0460">Magnesium</keyword>
<dbReference type="InterPro" id="IPR004150">
    <property type="entry name" value="NAD_DNA_ligase_OB"/>
</dbReference>